<evidence type="ECO:0000313" key="1">
    <source>
        <dbReference type="EMBL" id="RLP74934.1"/>
    </source>
</evidence>
<dbReference type="Proteomes" id="UP000272503">
    <property type="component" value="Unassembled WGS sequence"/>
</dbReference>
<dbReference type="AlphaFoldDB" id="A0A3L7A4A1"/>
<gene>
    <name evidence="1" type="ORF">D9V32_10890</name>
</gene>
<keyword evidence="2" id="KW-1185">Reference proteome</keyword>
<accession>A0A3L7A4A1</accession>
<name>A0A3L7A4A1_9MICO</name>
<evidence type="ECO:0000313" key="2">
    <source>
        <dbReference type="Proteomes" id="UP000272503"/>
    </source>
</evidence>
<protein>
    <submittedName>
        <fullName evidence="1">Uncharacterized protein</fullName>
    </submittedName>
</protein>
<dbReference type="EMBL" id="RCUX01000008">
    <property type="protein sequence ID" value="RLP74934.1"/>
    <property type="molecule type" value="Genomic_DNA"/>
</dbReference>
<comment type="caution">
    <text evidence="1">The sequence shown here is derived from an EMBL/GenBank/DDBJ whole genome shotgun (WGS) entry which is preliminary data.</text>
</comment>
<proteinExistence type="predicted"/>
<organism evidence="1 2">
    <name type="scientific">Mycetocola tolaasinivorans</name>
    <dbReference type="NCBI Taxonomy" id="76635"/>
    <lineage>
        <taxon>Bacteria</taxon>
        <taxon>Bacillati</taxon>
        <taxon>Actinomycetota</taxon>
        <taxon>Actinomycetes</taxon>
        <taxon>Micrococcales</taxon>
        <taxon>Microbacteriaceae</taxon>
        <taxon>Mycetocola</taxon>
    </lineage>
</organism>
<reference evidence="1 2" key="1">
    <citation type="submission" date="2018-10" db="EMBL/GenBank/DDBJ databases">
        <authorList>
            <person name="Li J."/>
        </authorList>
    </citation>
    <scope>NUCLEOTIDE SEQUENCE [LARGE SCALE GENOMIC DNA]</scope>
    <source>
        <strain evidence="1 2">IF 016277</strain>
    </source>
</reference>
<sequence>MRDNNTRSKSMSVDAEAFFAGQARAILESSSRGAVSHSEVERFLERVARITDEGHLSGHLMSAEEARLILMSGGSPASSADAATQRTGFTA</sequence>